<comment type="caution">
    <text evidence="4">The sequence shown here is derived from an EMBL/GenBank/DDBJ whole genome shotgun (WGS) entry which is preliminary data.</text>
</comment>
<dbReference type="GO" id="GO:0003677">
    <property type="term" value="F:DNA binding"/>
    <property type="evidence" value="ECO:0007669"/>
    <property type="project" value="UniProtKB-KW"/>
</dbReference>
<evidence type="ECO:0000256" key="3">
    <source>
        <dbReference type="ARBA" id="ARBA00040173"/>
    </source>
</evidence>
<dbReference type="PANTHER" id="PTHR33221:SF4">
    <property type="entry name" value="HTH-TYPE TRANSCRIPTIONAL REPRESSOR NSRR"/>
    <property type="match status" value="1"/>
</dbReference>
<sequence>MQISKFTDYAFRALIYLARNRAKNTTIDKLAEHLEVSEHHMKKVIHKLAKTEYIISTKGRNGGLKLGVEPIEINLGKVLISTEENLNLVECMNNPKLCPLMTSGCKLKGIFSKSLQSFVNELSQYTLEDIL</sequence>
<dbReference type="Gene3D" id="1.10.10.10">
    <property type="entry name" value="Winged helix-like DNA-binding domain superfamily/Winged helix DNA-binding domain"/>
    <property type="match status" value="1"/>
</dbReference>
<proteinExistence type="predicted"/>
<dbReference type="SUPFAM" id="SSF46785">
    <property type="entry name" value="Winged helix' DNA-binding domain"/>
    <property type="match status" value="1"/>
</dbReference>
<dbReference type="PANTHER" id="PTHR33221">
    <property type="entry name" value="WINGED HELIX-TURN-HELIX TRANSCRIPTIONAL REGULATOR, RRF2 FAMILY"/>
    <property type="match status" value="1"/>
</dbReference>
<evidence type="ECO:0000256" key="2">
    <source>
        <dbReference type="ARBA" id="ARBA00034078"/>
    </source>
</evidence>
<dbReference type="InterPro" id="IPR000944">
    <property type="entry name" value="Tscrpt_reg_Rrf2"/>
</dbReference>
<dbReference type="PROSITE" id="PS51197">
    <property type="entry name" value="HTH_RRF2_2"/>
    <property type="match status" value="1"/>
</dbReference>
<evidence type="ECO:0000313" key="4">
    <source>
        <dbReference type="EMBL" id="OBY10391.1"/>
    </source>
</evidence>
<dbReference type="eggNOG" id="COG1959">
    <property type="taxonomic scope" value="Bacteria"/>
</dbReference>
<evidence type="ECO:0000256" key="1">
    <source>
        <dbReference type="ARBA" id="ARBA00023125"/>
    </source>
</evidence>
<protein>
    <recommendedName>
        <fullName evidence="3">HTH-type transcriptional regulator NsrR</fullName>
    </recommendedName>
</protein>
<dbReference type="InterPro" id="IPR036390">
    <property type="entry name" value="WH_DNA-bd_sf"/>
</dbReference>
<dbReference type="GO" id="GO:0005829">
    <property type="term" value="C:cytosol"/>
    <property type="evidence" value="ECO:0007669"/>
    <property type="project" value="TreeGrafter"/>
</dbReference>
<dbReference type="OrthoDB" id="9808360at2"/>
<dbReference type="Proteomes" id="UP000092714">
    <property type="component" value="Unassembled WGS sequence"/>
</dbReference>
<dbReference type="InterPro" id="IPR036388">
    <property type="entry name" value="WH-like_DNA-bd_sf"/>
</dbReference>
<evidence type="ECO:0000313" key="5">
    <source>
        <dbReference type="Proteomes" id="UP000092714"/>
    </source>
</evidence>
<name>A0A174SGY7_9CLOT</name>
<dbReference type="GO" id="GO:0003700">
    <property type="term" value="F:DNA-binding transcription factor activity"/>
    <property type="evidence" value="ECO:0007669"/>
    <property type="project" value="TreeGrafter"/>
</dbReference>
<dbReference type="NCBIfam" id="TIGR00738">
    <property type="entry name" value="rrf2_super"/>
    <property type="match status" value="1"/>
</dbReference>
<dbReference type="RefSeq" id="WP_055183689.1">
    <property type="nucleotide sequence ID" value="NZ_CZBQ01000003.1"/>
</dbReference>
<gene>
    <name evidence="4" type="ORF">CP373A1_10850</name>
</gene>
<comment type="cofactor">
    <cofactor evidence="2">
        <name>[2Fe-2S] cluster</name>
        <dbReference type="ChEBI" id="CHEBI:190135"/>
    </cofactor>
</comment>
<keyword evidence="5" id="KW-1185">Reference proteome</keyword>
<dbReference type="AlphaFoldDB" id="A0A174SGY7"/>
<dbReference type="Pfam" id="PF02082">
    <property type="entry name" value="Rrf2"/>
    <property type="match status" value="1"/>
</dbReference>
<reference evidence="4 5" key="1">
    <citation type="submission" date="2016-06" db="EMBL/GenBank/DDBJ databases">
        <authorList>
            <person name="Kjaerup R.B."/>
            <person name="Dalgaard T.S."/>
            <person name="Juul-Madsen H.R."/>
        </authorList>
    </citation>
    <scope>NUCLEOTIDE SEQUENCE [LARGE SCALE GENOMIC DNA]</scope>
    <source>
        <strain evidence="4 5">373-A1</strain>
    </source>
</reference>
<organism evidence="4 5">
    <name type="scientific">Clostridium paraputrificum</name>
    <dbReference type="NCBI Taxonomy" id="29363"/>
    <lineage>
        <taxon>Bacteria</taxon>
        <taxon>Bacillati</taxon>
        <taxon>Bacillota</taxon>
        <taxon>Clostridia</taxon>
        <taxon>Eubacteriales</taxon>
        <taxon>Clostridiaceae</taxon>
        <taxon>Clostridium</taxon>
    </lineage>
</organism>
<dbReference type="EMBL" id="MAPZ01000020">
    <property type="protein sequence ID" value="OBY10391.1"/>
    <property type="molecule type" value="Genomic_DNA"/>
</dbReference>
<accession>A0A174SGY7</accession>
<keyword evidence="1" id="KW-0238">DNA-binding</keyword>